<name>A0A9X1X1N7_9SPHI</name>
<organism evidence="1 2">
    <name type="scientific">Mucilaginibacter straminoryzae</name>
    <dbReference type="NCBI Taxonomy" id="2932774"/>
    <lineage>
        <taxon>Bacteria</taxon>
        <taxon>Pseudomonadati</taxon>
        <taxon>Bacteroidota</taxon>
        <taxon>Sphingobacteriia</taxon>
        <taxon>Sphingobacteriales</taxon>
        <taxon>Sphingobacteriaceae</taxon>
        <taxon>Mucilaginibacter</taxon>
    </lineage>
</organism>
<protein>
    <submittedName>
        <fullName evidence="1">Uncharacterized protein</fullName>
    </submittedName>
</protein>
<proteinExistence type="predicted"/>
<gene>
    <name evidence="1" type="ORF">MUY27_03055</name>
</gene>
<accession>A0A9X1X1N7</accession>
<evidence type="ECO:0000313" key="1">
    <source>
        <dbReference type="EMBL" id="MCJ8208670.1"/>
    </source>
</evidence>
<reference evidence="1" key="1">
    <citation type="submission" date="2022-04" db="EMBL/GenBank/DDBJ databases">
        <title>Mucilaginibacter sp. RS28 isolated from freshwater.</title>
        <authorList>
            <person name="Ko S.-R."/>
        </authorList>
    </citation>
    <scope>NUCLEOTIDE SEQUENCE</scope>
    <source>
        <strain evidence="1">RS28</strain>
    </source>
</reference>
<dbReference type="Proteomes" id="UP001139450">
    <property type="component" value="Unassembled WGS sequence"/>
</dbReference>
<comment type="caution">
    <text evidence="1">The sequence shown here is derived from an EMBL/GenBank/DDBJ whole genome shotgun (WGS) entry which is preliminary data.</text>
</comment>
<sequence>MIFRINKLDAKVVPESPGKYHVDYNVYLEVYDDNNQPTDGNYVSVFVRQDSSNGQSETVEYNIPGQRLLLFSGTVDQVSQNGITELLTFTVVNYTVPSSPAPVYGDVRINAVNIDQKASAANATDARITINAFATYGPVQYSVDALAYQSSATFSGLSGGVHTAYAKDATDAVASLPFTIPTVRSLLIADPSVTLPGGNISRWNAAFNPIVFTYQRKDFEVINIQNGPQSGGTTFSINGVVSKIKKGDQVYVNAGAYNGIYNVLDASGSQLTLDVPYIVGTGTTGFMNSNTLRSYYKVTTRVIYQDKETGLMKSINSENRPDAKGVIRADLSSFLQSLLFAADNSNYTLTNYRDTNLSASYQVAYQESWVDENQQEQKADEITIAEPYYITYSARQLGSKYGGNMAVYIPFKTVASPDFRAQWVTDFAEPAFSPGYPFDIGFIYSEDLVGLNLYYELTMLDANRNPLSDGILTSYLLNDNNSFLLQQDGGKFIIRQTATNTTGVLLPNQLGLNRLLIQPDLPPEASYLSIVLKYRDTDNNPVPVTQTQTIRVDDAVEDNSIYLRWIGLSGSWNYYRFVYNQEVSLDVQNAVIVKKFVTDWENQEGIEEVISKNAGSKIKLMAEDLSIADIKGLQSIKYSPKVQMLLSSNPVKWQTVVINTATYTEYETRYGRYQFSVVFNQPSLNIQTQ</sequence>
<keyword evidence="2" id="KW-1185">Reference proteome</keyword>
<evidence type="ECO:0000313" key="2">
    <source>
        <dbReference type="Proteomes" id="UP001139450"/>
    </source>
</evidence>
<dbReference type="AlphaFoldDB" id="A0A9X1X1N7"/>
<dbReference type="RefSeq" id="WP_245128499.1">
    <property type="nucleotide sequence ID" value="NZ_JALJEJ010000001.1"/>
</dbReference>
<dbReference type="EMBL" id="JALJEJ010000001">
    <property type="protein sequence ID" value="MCJ8208670.1"/>
    <property type="molecule type" value="Genomic_DNA"/>
</dbReference>